<protein>
    <submittedName>
        <fullName evidence="1">Uncharacterized protein</fullName>
    </submittedName>
</protein>
<accession>A0A0E9TQE1</accession>
<evidence type="ECO:0000313" key="1">
    <source>
        <dbReference type="EMBL" id="JAH54943.1"/>
    </source>
</evidence>
<name>A0A0E9TQE1_ANGAN</name>
<reference evidence="1" key="2">
    <citation type="journal article" date="2015" name="Fish Shellfish Immunol.">
        <title>Early steps in the European eel (Anguilla anguilla)-Vibrio vulnificus interaction in the gills: Role of the RtxA13 toxin.</title>
        <authorList>
            <person name="Callol A."/>
            <person name="Pajuelo D."/>
            <person name="Ebbesson L."/>
            <person name="Teles M."/>
            <person name="MacKenzie S."/>
            <person name="Amaro C."/>
        </authorList>
    </citation>
    <scope>NUCLEOTIDE SEQUENCE</scope>
</reference>
<proteinExistence type="predicted"/>
<sequence length="29" mass="3384">METNAHLPIFKCQKRCQANKIPVRCHLGF</sequence>
<dbReference type="AlphaFoldDB" id="A0A0E9TQE1"/>
<dbReference type="EMBL" id="GBXM01053634">
    <property type="protein sequence ID" value="JAH54943.1"/>
    <property type="molecule type" value="Transcribed_RNA"/>
</dbReference>
<organism evidence="1">
    <name type="scientific">Anguilla anguilla</name>
    <name type="common">European freshwater eel</name>
    <name type="synonym">Muraena anguilla</name>
    <dbReference type="NCBI Taxonomy" id="7936"/>
    <lineage>
        <taxon>Eukaryota</taxon>
        <taxon>Metazoa</taxon>
        <taxon>Chordata</taxon>
        <taxon>Craniata</taxon>
        <taxon>Vertebrata</taxon>
        <taxon>Euteleostomi</taxon>
        <taxon>Actinopterygii</taxon>
        <taxon>Neopterygii</taxon>
        <taxon>Teleostei</taxon>
        <taxon>Anguilliformes</taxon>
        <taxon>Anguillidae</taxon>
        <taxon>Anguilla</taxon>
    </lineage>
</organism>
<reference evidence="1" key="1">
    <citation type="submission" date="2014-11" db="EMBL/GenBank/DDBJ databases">
        <authorList>
            <person name="Amaro Gonzalez C."/>
        </authorList>
    </citation>
    <scope>NUCLEOTIDE SEQUENCE</scope>
</reference>